<gene>
    <name evidence="12" type="ORF">DICPUDRAFT_82219</name>
</gene>
<dbReference type="Gene3D" id="3.30.540.10">
    <property type="entry name" value="Fructose-1,6-Bisphosphatase, subunit A, domain 1"/>
    <property type="match status" value="1"/>
</dbReference>
<dbReference type="FunFam" id="3.30.540.10:FF:000059">
    <property type="entry name" value="Bisphosphate nucleotidase"/>
    <property type="match status" value="1"/>
</dbReference>
<comment type="catalytic activity">
    <reaction evidence="7">
        <text>adenosine 2',5'-bisphosphate + H2O = AMP + phosphate</text>
        <dbReference type="Rhea" id="RHEA:77643"/>
        <dbReference type="ChEBI" id="CHEBI:15377"/>
        <dbReference type="ChEBI" id="CHEBI:43474"/>
        <dbReference type="ChEBI" id="CHEBI:194156"/>
        <dbReference type="ChEBI" id="CHEBI:456215"/>
        <dbReference type="EC" id="3.1.3.7"/>
    </reaction>
    <physiologicalReaction direction="left-to-right" evidence="7">
        <dbReference type="Rhea" id="RHEA:77644"/>
    </physiologicalReaction>
</comment>
<dbReference type="OMA" id="MSYQQER"/>
<comment type="catalytic activity">
    <reaction evidence="9">
        <text>3'-phosphoadenylyl sulfate + H2O = adenosine 5'-phosphosulfate + phosphate</text>
        <dbReference type="Rhea" id="RHEA:77639"/>
        <dbReference type="ChEBI" id="CHEBI:15377"/>
        <dbReference type="ChEBI" id="CHEBI:43474"/>
        <dbReference type="ChEBI" id="CHEBI:58243"/>
        <dbReference type="ChEBI" id="CHEBI:58339"/>
        <dbReference type="EC" id="3.1.3.7"/>
    </reaction>
    <physiologicalReaction direction="left-to-right" evidence="9">
        <dbReference type="Rhea" id="RHEA:77640"/>
    </physiologicalReaction>
</comment>
<dbReference type="GO" id="GO:0043647">
    <property type="term" value="P:inositol phosphate metabolic process"/>
    <property type="evidence" value="ECO:0007669"/>
    <property type="project" value="UniProtKB-UniRule"/>
</dbReference>
<dbReference type="FunFam" id="3.40.190.80:FF:000003">
    <property type="entry name" value="PAP-specific phosphatase HAL2-like"/>
    <property type="match status" value="1"/>
</dbReference>
<dbReference type="AlphaFoldDB" id="F0ZVV6"/>
<dbReference type="InterPro" id="IPR051090">
    <property type="entry name" value="Inositol_monoP_superfamily"/>
</dbReference>
<feature type="binding site" evidence="10">
    <location>
        <position position="126"/>
    </location>
    <ligand>
        <name>Mg(2+)</name>
        <dbReference type="ChEBI" id="CHEBI:18420"/>
        <label>1</label>
        <note>catalytic</note>
    </ligand>
</feature>
<evidence type="ECO:0000256" key="4">
    <source>
        <dbReference type="ARBA" id="ARBA00022723"/>
    </source>
</evidence>
<evidence type="ECO:0000256" key="11">
    <source>
        <dbReference type="RuleBase" id="RU368076"/>
    </source>
</evidence>
<feature type="binding site" evidence="10">
    <location>
        <position position="129"/>
    </location>
    <ligand>
        <name>Mg(2+)</name>
        <dbReference type="ChEBI" id="CHEBI:18420"/>
        <label>1</label>
        <note>catalytic</note>
    </ligand>
</feature>
<evidence type="ECO:0000256" key="2">
    <source>
        <dbReference type="ARBA" id="ARBA00009759"/>
    </source>
</evidence>
<dbReference type="OrthoDB" id="411145at2759"/>
<dbReference type="GO" id="GO:0008441">
    <property type="term" value="F:3'(2'),5'-bisphosphate nucleotidase activity"/>
    <property type="evidence" value="ECO:0000318"/>
    <property type="project" value="GO_Central"/>
</dbReference>
<feature type="binding site" evidence="10">
    <location>
        <position position="128"/>
    </location>
    <ligand>
        <name>Mg(2+)</name>
        <dbReference type="ChEBI" id="CHEBI:18420"/>
        <label>1</label>
        <note>catalytic</note>
    </ligand>
</feature>
<keyword evidence="6 10" id="KW-0460">Magnesium</keyword>
<name>F0ZVV6_DICPU</name>
<dbReference type="InterPro" id="IPR020550">
    <property type="entry name" value="Inositol_monophosphatase_CS"/>
</dbReference>
<evidence type="ECO:0000256" key="10">
    <source>
        <dbReference type="PIRSR" id="PIRSR600760-2"/>
    </source>
</evidence>
<sequence length="329" mass="36561">MNLIKIRSVAINAVEKACRACLEIQSQLISQDTINKKDQSPVTVGDYTVQALVINEIIKNLEEEYPFIAEEDSKTLSSEKDVEDKVLSFFNRFSGESFDGKQLGSILDKGNKKKTISNTNRWWTLDPIDGTLGFLRKDQYAVALALMEDNKPILGILGCPSLPISKGSEEKGCIFVGMKGSGSFMKPLSNIQTEQSISVSDKSDPTKAVFTESFVSRGFGHELNQKISKDMGVTEEPLKIDSQCKYAMVARGDSDCYLRLTQMDYRECIWDHAAGHIIVEEAGGVVTDFKGNQLDYSKGYKLEDNVGIVCSNKNLHNPLFESIKKSIQL</sequence>
<comment type="similarity">
    <text evidence="2 11">Belongs to the inositol monophosphatase superfamily.</text>
</comment>
<dbReference type="PANTHER" id="PTHR43200:SF6">
    <property type="entry name" value="3'(2'),5'-BISPHOSPHATE NUCLEOTIDASE"/>
    <property type="match status" value="1"/>
</dbReference>
<evidence type="ECO:0000256" key="6">
    <source>
        <dbReference type="ARBA" id="ARBA00022842"/>
    </source>
</evidence>
<organism evidence="12 13">
    <name type="scientific">Dictyostelium purpureum</name>
    <name type="common">Slime mold</name>
    <dbReference type="NCBI Taxonomy" id="5786"/>
    <lineage>
        <taxon>Eukaryota</taxon>
        <taxon>Amoebozoa</taxon>
        <taxon>Evosea</taxon>
        <taxon>Eumycetozoa</taxon>
        <taxon>Dictyostelia</taxon>
        <taxon>Dictyosteliales</taxon>
        <taxon>Dictyosteliaceae</taxon>
        <taxon>Dictyostelium</taxon>
    </lineage>
</organism>
<dbReference type="PROSITE" id="PS00630">
    <property type="entry name" value="IMP_2"/>
    <property type="match status" value="1"/>
</dbReference>
<evidence type="ECO:0000256" key="5">
    <source>
        <dbReference type="ARBA" id="ARBA00022801"/>
    </source>
</evidence>
<dbReference type="EMBL" id="GL871222">
    <property type="protein sequence ID" value="EGC31911.1"/>
    <property type="molecule type" value="Genomic_DNA"/>
</dbReference>
<evidence type="ECO:0000256" key="8">
    <source>
        <dbReference type="ARBA" id="ARBA00044479"/>
    </source>
</evidence>
<dbReference type="eggNOG" id="KOG1528">
    <property type="taxonomic scope" value="Eukaryota"/>
</dbReference>
<evidence type="ECO:0000313" key="12">
    <source>
        <dbReference type="EMBL" id="EGC31911.1"/>
    </source>
</evidence>
<dbReference type="CDD" id="cd01517">
    <property type="entry name" value="PAP_phosphatase"/>
    <property type="match status" value="1"/>
</dbReference>
<comment type="cofactor">
    <cofactor evidence="1 10 11">
        <name>Mg(2+)</name>
        <dbReference type="ChEBI" id="CHEBI:18420"/>
    </cofactor>
</comment>
<dbReference type="FunCoup" id="F0ZVV6">
    <property type="interactions" value="35"/>
</dbReference>
<dbReference type="GO" id="GO:0000103">
    <property type="term" value="P:sulfate assimilation"/>
    <property type="evidence" value="ECO:0000318"/>
    <property type="project" value="GO_Central"/>
</dbReference>
<dbReference type="GO" id="GO:0046854">
    <property type="term" value="P:phosphatidylinositol phosphate biosynthetic process"/>
    <property type="evidence" value="ECO:0007669"/>
    <property type="project" value="InterPro"/>
</dbReference>
<evidence type="ECO:0000313" key="13">
    <source>
        <dbReference type="Proteomes" id="UP000001064"/>
    </source>
</evidence>
<keyword evidence="5 11" id="KW-0378">Hydrolase</keyword>
<proteinExistence type="inferred from homology"/>
<protein>
    <recommendedName>
        <fullName evidence="3 11">3'(2'),5'-bisphosphate nucleotidase</fullName>
        <ecNumber evidence="3 11">3.1.3.7</ecNumber>
    </recommendedName>
</protein>
<dbReference type="InterPro" id="IPR000760">
    <property type="entry name" value="Inositol_monophosphatase-like"/>
</dbReference>
<dbReference type="NCBIfam" id="TIGR01330">
    <property type="entry name" value="bisphos_HAL2"/>
    <property type="match status" value="1"/>
</dbReference>
<dbReference type="GeneID" id="10507738"/>
<dbReference type="PROSITE" id="PS00629">
    <property type="entry name" value="IMP_1"/>
    <property type="match status" value="1"/>
</dbReference>
<dbReference type="Gene3D" id="3.40.190.80">
    <property type="match status" value="1"/>
</dbReference>
<dbReference type="Proteomes" id="UP000001064">
    <property type="component" value="Unassembled WGS sequence"/>
</dbReference>
<feature type="binding site" evidence="10">
    <location>
        <position position="271"/>
    </location>
    <ligand>
        <name>Mg(2+)</name>
        <dbReference type="ChEBI" id="CHEBI:18420"/>
        <label>1</label>
        <note>catalytic</note>
    </ligand>
</feature>
<dbReference type="KEGG" id="dpp:DICPUDRAFT_82219"/>
<keyword evidence="4 10" id="KW-0479">Metal-binding</keyword>
<dbReference type="RefSeq" id="XP_003291548.1">
    <property type="nucleotide sequence ID" value="XM_003291500.1"/>
</dbReference>
<feature type="binding site" evidence="10">
    <location>
        <position position="70"/>
    </location>
    <ligand>
        <name>Mg(2+)</name>
        <dbReference type="ChEBI" id="CHEBI:18420"/>
        <label>1</label>
        <note>catalytic</note>
    </ligand>
</feature>
<evidence type="ECO:0000256" key="9">
    <source>
        <dbReference type="ARBA" id="ARBA00044484"/>
    </source>
</evidence>
<dbReference type="EC" id="3.1.3.7" evidence="3 11"/>
<accession>F0ZVV6</accession>
<reference evidence="13" key="1">
    <citation type="journal article" date="2011" name="Genome Biol.">
        <title>Comparative genomics of the social amoebae Dictyostelium discoideum and Dictyostelium purpureum.</title>
        <authorList>
            <consortium name="US DOE Joint Genome Institute (JGI-PGF)"/>
            <person name="Sucgang R."/>
            <person name="Kuo A."/>
            <person name="Tian X."/>
            <person name="Salerno W."/>
            <person name="Parikh A."/>
            <person name="Feasley C.L."/>
            <person name="Dalin E."/>
            <person name="Tu H."/>
            <person name="Huang E."/>
            <person name="Barry K."/>
            <person name="Lindquist E."/>
            <person name="Shapiro H."/>
            <person name="Bruce D."/>
            <person name="Schmutz J."/>
            <person name="Salamov A."/>
            <person name="Fey P."/>
            <person name="Gaudet P."/>
            <person name="Anjard C."/>
            <person name="Babu M.M."/>
            <person name="Basu S."/>
            <person name="Bushmanova Y."/>
            <person name="van der Wel H."/>
            <person name="Katoh-Kurasawa M."/>
            <person name="Dinh C."/>
            <person name="Coutinho P.M."/>
            <person name="Saito T."/>
            <person name="Elias M."/>
            <person name="Schaap P."/>
            <person name="Kay R.R."/>
            <person name="Henrissat B."/>
            <person name="Eichinger L."/>
            <person name="Rivero F."/>
            <person name="Putnam N.H."/>
            <person name="West C.M."/>
            <person name="Loomis W.F."/>
            <person name="Chisholm R.L."/>
            <person name="Shaulsky G."/>
            <person name="Strassmann J.E."/>
            <person name="Queller D.C."/>
            <person name="Kuspa A."/>
            <person name="Grigoriev I.V."/>
        </authorList>
    </citation>
    <scope>NUCLEOTIDE SEQUENCE [LARGE SCALE GENOMIC DNA]</scope>
    <source>
        <strain evidence="13">QSDP1</strain>
    </source>
</reference>
<dbReference type="VEuPathDB" id="AmoebaDB:DICPUDRAFT_82219"/>
<comment type="function">
    <text evidence="11">Converts adenosine 3'-phosphate 5'-phosphosulfate (PAPS) to adenosine 5'-phosphosulfate (APS) and 3'(2')-phosphoadenosine 5'-phosphate (PAP) to AMP.</text>
</comment>
<dbReference type="PANTHER" id="PTHR43200">
    <property type="entry name" value="PHOSPHATASE"/>
    <property type="match status" value="1"/>
</dbReference>
<dbReference type="STRING" id="5786.F0ZVV6"/>
<dbReference type="SUPFAM" id="SSF56655">
    <property type="entry name" value="Carbohydrate phosphatase"/>
    <property type="match status" value="1"/>
</dbReference>
<dbReference type="InterPro" id="IPR006239">
    <property type="entry name" value="DPNP"/>
</dbReference>
<dbReference type="PRINTS" id="PR00377">
    <property type="entry name" value="IMPHPHTASES"/>
</dbReference>
<evidence type="ECO:0000256" key="3">
    <source>
        <dbReference type="ARBA" id="ARBA00012633"/>
    </source>
</evidence>
<dbReference type="Pfam" id="PF00459">
    <property type="entry name" value="Inositol_P"/>
    <property type="match status" value="1"/>
</dbReference>
<evidence type="ECO:0000256" key="7">
    <source>
        <dbReference type="ARBA" id="ARBA00044466"/>
    </source>
</evidence>
<comment type="catalytic activity">
    <reaction evidence="8">
        <text>adenosine 3',5'-bisphosphate + H2O = AMP + phosphate</text>
        <dbReference type="Rhea" id="RHEA:10040"/>
        <dbReference type="ChEBI" id="CHEBI:15377"/>
        <dbReference type="ChEBI" id="CHEBI:43474"/>
        <dbReference type="ChEBI" id="CHEBI:58343"/>
        <dbReference type="ChEBI" id="CHEBI:456215"/>
        <dbReference type="EC" id="3.1.3.7"/>
    </reaction>
    <physiologicalReaction direction="left-to-right" evidence="8">
        <dbReference type="Rhea" id="RHEA:10041"/>
    </physiologicalReaction>
</comment>
<dbReference type="GO" id="GO:0046872">
    <property type="term" value="F:metal ion binding"/>
    <property type="evidence" value="ECO:0007669"/>
    <property type="project" value="UniProtKB-UniRule"/>
</dbReference>
<evidence type="ECO:0000256" key="1">
    <source>
        <dbReference type="ARBA" id="ARBA00001946"/>
    </source>
</evidence>
<keyword evidence="13" id="KW-1185">Reference proteome</keyword>
<dbReference type="InterPro" id="IPR020583">
    <property type="entry name" value="Inositol_monoP_metal-BS"/>
</dbReference>
<dbReference type="InParanoid" id="F0ZVV6"/>